<dbReference type="Proteomes" id="UP000026962">
    <property type="component" value="Chromosome 12"/>
</dbReference>
<dbReference type="EnsemblPlants" id="OPUNC12G11420.1">
    <property type="protein sequence ID" value="OPUNC12G11420.1"/>
    <property type="gene ID" value="OPUNC12G11420"/>
</dbReference>
<evidence type="ECO:0000313" key="2">
    <source>
        <dbReference type="EnsemblPlants" id="OPUNC12G11420.1"/>
    </source>
</evidence>
<organism evidence="2">
    <name type="scientific">Oryza punctata</name>
    <name type="common">Red rice</name>
    <dbReference type="NCBI Taxonomy" id="4537"/>
    <lineage>
        <taxon>Eukaryota</taxon>
        <taxon>Viridiplantae</taxon>
        <taxon>Streptophyta</taxon>
        <taxon>Embryophyta</taxon>
        <taxon>Tracheophyta</taxon>
        <taxon>Spermatophyta</taxon>
        <taxon>Magnoliopsida</taxon>
        <taxon>Liliopsida</taxon>
        <taxon>Poales</taxon>
        <taxon>Poaceae</taxon>
        <taxon>BOP clade</taxon>
        <taxon>Oryzoideae</taxon>
        <taxon>Oryzeae</taxon>
        <taxon>Oryzinae</taxon>
        <taxon>Oryza</taxon>
    </lineage>
</organism>
<sequence>MEHDIQENETAVRTKNLFPYILSWTVHPKKSTTPSDKGDGFGDRCNGQTAILAVATEEIVGAGEGADGKEADELVGDVGKKSPLPTPSPSGSGLAQLQSTAEEEHDVS</sequence>
<dbReference type="HOGENOM" id="CLU_2201263_0_0_1"/>
<dbReference type="Gramene" id="OPUNC12G11420.1">
    <property type="protein sequence ID" value="OPUNC12G11420.1"/>
    <property type="gene ID" value="OPUNC12G11420"/>
</dbReference>
<protein>
    <submittedName>
        <fullName evidence="2">Uncharacterized protein</fullName>
    </submittedName>
</protein>
<feature type="region of interest" description="Disordered" evidence="1">
    <location>
        <begin position="63"/>
        <end position="108"/>
    </location>
</feature>
<reference evidence="2" key="2">
    <citation type="submission" date="2018-05" db="EMBL/GenBank/DDBJ databases">
        <title>OpunRS2 (Oryza punctata Reference Sequence Version 2).</title>
        <authorList>
            <person name="Zhang J."/>
            <person name="Kudrna D."/>
            <person name="Lee S."/>
            <person name="Talag J."/>
            <person name="Welchert J."/>
            <person name="Wing R.A."/>
        </authorList>
    </citation>
    <scope>NUCLEOTIDE SEQUENCE [LARGE SCALE GENOMIC DNA]</scope>
</reference>
<accession>A0A0E0MMM2</accession>
<reference evidence="2" key="1">
    <citation type="submission" date="2015-04" db="UniProtKB">
        <authorList>
            <consortium name="EnsemblPlants"/>
        </authorList>
    </citation>
    <scope>IDENTIFICATION</scope>
</reference>
<evidence type="ECO:0000313" key="3">
    <source>
        <dbReference type="Proteomes" id="UP000026962"/>
    </source>
</evidence>
<name>A0A0E0MMM2_ORYPU</name>
<evidence type="ECO:0000256" key="1">
    <source>
        <dbReference type="SAM" id="MobiDB-lite"/>
    </source>
</evidence>
<dbReference type="AlphaFoldDB" id="A0A0E0MMM2"/>
<keyword evidence="3" id="KW-1185">Reference proteome</keyword>
<proteinExistence type="predicted"/>